<accession>A0AAE2ZHH5</accession>
<keyword evidence="10" id="KW-1185">Reference proteome</keyword>
<dbReference type="SFLD" id="SFLDS00029">
    <property type="entry name" value="Radical_SAM"/>
    <property type="match status" value="1"/>
</dbReference>
<dbReference type="SFLD" id="SFLDG01082">
    <property type="entry name" value="B12-binding_domain_containing"/>
    <property type="match status" value="1"/>
</dbReference>
<dbReference type="InterPro" id="IPR006638">
    <property type="entry name" value="Elp3/MiaA/NifB-like_rSAM"/>
</dbReference>
<proteinExistence type="predicted"/>
<dbReference type="GO" id="GO:0046872">
    <property type="term" value="F:metal ion binding"/>
    <property type="evidence" value="ECO:0007669"/>
    <property type="project" value="UniProtKB-KW"/>
</dbReference>
<dbReference type="SFLD" id="SFLDG01123">
    <property type="entry name" value="methyltransferase_(Class_B)"/>
    <property type="match status" value="1"/>
</dbReference>
<evidence type="ECO:0000313" key="9">
    <source>
        <dbReference type="EMBL" id="MBW8636754.1"/>
    </source>
</evidence>
<gene>
    <name evidence="9" type="ORF">K1W69_06115</name>
</gene>
<keyword evidence="6" id="KW-0408">Iron</keyword>
<keyword evidence="2" id="KW-0489">Methyltransferase</keyword>
<dbReference type="PANTHER" id="PTHR43409">
    <property type="entry name" value="ANAEROBIC MAGNESIUM-PROTOPORPHYRIN IX MONOMETHYL ESTER CYCLASE-RELATED"/>
    <property type="match status" value="1"/>
</dbReference>
<dbReference type="Proteomes" id="UP001196509">
    <property type="component" value="Unassembled WGS sequence"/>
</dbReference>
<dbReference type="InterPro" id="IPR058240">
    <property type="entry name" value="rSAM_sf"/>
</dbReference>
<dbReference type="InterPro" id="IPR007197">
    <property type="entry name" value="rSAM"/>
</dbReference>
<dbReference type="Pfam" id="PF04055">
    <property type="entry name" value="Radical_SAM"/>
    <property type="match status" value="1"/>
</dbReference>
<evidence type="ECO:0000256" key="3">
    <source>
        <dbReference type="ARBA" id="ARBA00022679"/>
    </source>
</evidence>
<evidence type="ECO:0000256" key="7">
    <source>
        <dbReference type="ARBA" id="ARBA00023014"/>
    </source>
</evidence>
<comment type="caution">
    <text evidence="9">The sequence shown here is derived from an EMBL/GenBank/DDBJ whole genome shotgun (WGS) entry which is preliminary data.</text>
</comment>
<dbReference type="SUPFAM" id="SSF102114">
    <property type="entry name" value="Radical SAM enzymes"/>
    <property type="match status" value="1"/>
</dbReference>
<dbReference type="Gene3D" id="3.80.30.20">
    <property type="entry name" value="tm_1862 like domain"/>
    <property type="match status" value="1"/>
</dbReference>
<evidence type="ECO:0000259" key="8">
    <source>
        <dbReference type="PROSITE" id="PS51918"/>
    </source>
</evidence>
<dbReference type="PANTHER" id="PTHR43409:SF7">
    <property type="entry name" value="BLL1977 PROTEIN"/>
    <property type="match status" value="1"/>
</dbReference>
<keyword evidence="3" id="KW-0808">Transferase</keyword>
<comment type="cofactor">
    <cofactor evidence="1">
        <name>[4Fe-4S] cluster</name>
        <dbReference type="ChEBI" id="CHEBI:49883"/>
    </cofactor>
</comment>
<protein>
    <submittedName>
        <fullName evidence="9">Radical SAM protein</fullName>
    </submittedName>
</protein>
<evidence type="ECO:0000256" key="6">
    <source>
        <dbReference type="ARBA" id="ARBA00023004"/>
    </source>
</evidence>
<reference evidence="9" key="1">
    <citation type="submission" date="2021-08" db="EMBL/GenBank/DDBJ databases">
        <title>Hoeflea bacterium WL0058 sp. nov., isolated from the sediment.</title>
        <authorList>
            <person name="Wang L."/>
            <person name="Zhang D."/>
        </authorList>
    </citation>
    <scope>NUCLEOTIDE SEQUENCE</scope>
    <source>
        <strain evidence="9">WL0058</strain>
    </source>
</reference>
<keyword evidence="4" id="KW-0949">S-adenosyl-L-methionine</keyword>
<keyword evidence="5" id="KW-0479">Metal-binding</keyword>
<dbReference type="AlphaFoldDB" id="A0AAE2ZHH5"/>
<dbReference type="InterPro" id="IPR023404">
    <property type="entry name" value="rSAM_horseshoe"/>
</dbReference>
<evidence type="ECO:0000256" key="1">
    <source>
        <dbReference type="ARBA" id="ARBA00001966"/>
    </source>
</evidence>
<dbReference type="InterPro" id="IPR034466">
    <property type="entry name" value="Methyltransferase_Class_B"/>
</dbReference>
<dbReference type="GO" id="GO:0003824">
    <property type="term" value="F:catalytic activity"/>
    <property type="evidence" value="ECO:0007669"/>
    <property type="project" value="InterPro"/>
</dbReference>
<feature type="domain" description="Radical SAM core" evidence="8">
    <location>
        <begin position="206"/>
        <end position="440"/>
    </location>
</feature>
<dbReference type="CDD" id="cd01335">
    <property type="entry name" value="Radical_SAM"/>
    <property type="match status" value="1"/>
</dbReference>
<dbReference type="EMBL" id="JAICBX010000001">
    <property type="protein sequence ID" value="MBW8636754.1"/>
    <property type="molecule type" value="Genomic_DNA"/>
</dbReference>
<sequence length="602" mass="68254">MSAKSEYRDIYLADPKQAKRRFQLILIKPSHYDDDGYVIRWWRAMIPSNSLAAVYGIAADCAERRVLGEDVDIDITIIDETNTRVKTKSLLKTLRQNDNFGMVALVGVQSNQYPRALDIARPFRDAGVPVAMGGFHISGCLAMLDGKAIELDACRELGVAMFAGEAEGRLDQVLIDAAANKLQPVYNFMNDLPGLNETPVPILPKVNVKRTLGLSTSFDAGRGCPYQCSFCTIINVQGRKSRFRSADDIEEIVRLNWEQGISKFFITDDNFARNRHWEAIFDRLILLRERDGIPIGLMIQVDTLCHKIENFIEKAKRAGMTRVFIGLENVNPDNLASAKKRQNKITEYRKMLLAWKDQGIITMAGYILGFPADTPESIRRDIEIIQEELPLDIIEFFLLTPLPGSEDHQKLWNQGIAMEPDLNIYDLEHVCTAHEKMSNEEFKAIYEEAWSLYYSKEHTLTLLRRAAGSGVPLFRLLKVLFTFKTTVPLERVHPLQSGVLRLKHPDERRHGLPREHPVVFWPRYVGETVVKHGRILRAIIDLLLLARTVKRDPNSAHYTDKAMTAVTDDEDSSFDLLTQTRGAQQAVAHTKKVRELVSAVNG</sequence>
<evidence type="ECO:0000256" key="4">
    <source>
        <dbReference type="ARBA" id="ARBA00022691"/>
    </source>
</evidence>
<dbReference type="PROSITE" id="PS51918">
    <property type="entry name" value="RADICAL_SAM"/>
    <property type="match status" value="1"/>
</dbReference>
<evidence type="ECO:0000313" key="10">
    <source>
        <dbReference type="Proteomes" id="UP001196509"/>
    </source>
</evidence>
<dbReference type="GO" id="GO:0051539">
    <property type="term" value="F:4 iron, 4 sulfur cluster binding"/>
    <property type="evidence" value="ECO:0007669"/>
    <property type="project" value="UniProtKB-KW"/>
</dbReference>
<keyword evidence="7" id="KW-0411">Iron-sulfur</keyword>
<evidence type="ECO:0000256" key="2">
    <source>
        <dbReference type="ARBA" id="ARBA00022603"/>
    </source>
</evidence>
<evidence type="ECO:0000256" key="5">
    <source>
        <dbReference type="ARBA" id="ARBA00022723"/>
    </source>
</evidence>
<organism evidence="9 10">
    <name type="scientific">Flavimaribacter sediminis</name>
    <dbReference type="NCBI Taxonomy" id="2865987"/>
    <lineage>
        <taxon>Bacteria</taxon>
        <taxon>Pseudomonadati</taxon>
        <taxon>Pseudomonadota</taxon>
        <taxon>Alphaproteobacteria</taxon>
        <taxon>Hyphomicrobiales</taxon>
        <taxon>Rhizobiaceae</taxon>
        <taxon>Flavimaribacter</taxon>
    </lineage>
</organism>
<dbReference type="SMART" id="SM00729">
    <property type="entry name" value="Elp3"/>
    <property type="match status" value="1"/>
</dbReference>
<name>A0AAE2ZHH5_9HYPH</name>
<dbReference type="InterPro" id="IPR051198">
    <property type="entry name" value="BchE-like"/>
</dbReference>
<dbReference type="GO" id="GO:0005829">
    <property type="term" value="C:cytosol"/>
    <property type="evidence" value="ECO:0007669"/>
    <property type="project" value="TreeGrafter"/>
</dbReference>